<dbReference type="AlphaFoldDB" id="A0A382MNK1"/>
<protein>
    <recommendedName>
        <fullName evidence="2">4Fe-4S ferredoxin-type domain-containing protein</fullName>
    </recommendedName>
</protein>
<reference evidence="1" key="1">
    <citation type="submission" date="2018-05" db="EMBL/GenBank/DDBJ databases">
        <authorList>
            <person name="Lanie J.A."/>
            <person name="Ng W.-L."/>
            <person name="Kazmierczak K.M."/>
            <person name="Andrzejewski T.M."/>
            <person name="Davidsen T.M."/>
            <person name="Wayne K.J."/>
            <person name="Tettelin H."/>
            <person name="Glass J.I."/>
            <person name="Rusch D."/>
            <person name="Podicherti R."/>
            <person name="Tsui H.-C.T."/>
            <person name="Winkler M.E."/>
        </authorList>
    </citation>
    <scope>NUCLEOTIDE SEQUENCE</scope>
</reference>
<feature type="non-terminal residue" evidence="1">
    <location>
        <position position="1"/>
    </location>
</feature>
<evidence type="ECO:0008006" key="2">
    <source>
        <dbReference type="Google" id="ProtNLM"/>
    </source>
</evidence>
<name>A0A382MNK1_9ZZZZ</name>
<evidence type="ECO:0000313" key="1">
    <source>
        <dbReference type="EMBL" id="SVC50326.1"/>
    </source>
</evidence>
<accession>A0A382MNK1</accession>
<gene>
    <name evidence="1" type="ORF">METZ01_LOCUS303180</name>
</gene>
<sequence length="220" mass="24849">VKLFDDQLAGLGLGLQGVVNTRNVALPEFIRDYRQLLIFAHTGGELWRNIELEGEDPLDKTSIGLAEDFMRRIGETDYEIAYPTDLFAIDLIAFGRQLGWHNDSKLSIGINAQFGTWFAYRFVIAANTNFFETVFVEAHPCETCVRKPCIDACPGAAVTEGVFDLSRCSIERLRPDSDCAENCAARLACPVGTEYRYEPEQVRYHYGRSLVFLRAYQEDS</sequence>
<proteinExistence type="predicted"/>
<organism evidence="1">
    <name type="scientific">marine metagenome</name>
    <dbReference type="NCBI Taxonomy" id="408172"/>
    <lineage>
        <taxon>unclassified sequences</taxon>
        <taxon>metagenomes</taxon>
        <taxon>ecological metagenomes</taxon>
    </lineage>
</organism>
<dbReference type="EMBL" id="UINC01094789">
    <property type="protein sequence ID" value="SVC50326.1"/>
    <property type="molecule type" value="Genomic_DNA"/>
</dbReference>